<evidence type="ECO:0000313" key="1">
    <source>
        <dbReference type="EMBL" id="ADE13846.1"/>
    </source>
</evidence>
<accession>D5BWW5</accession>
<proteinExistence type="predicted"/>
<dbReference type="EMBL" id="CP001798">
    <property type="protein sequence ID" value="ADE13846.1"/>
    <property type="molecule type" value="Genomic_DNA"/>
</dbReference>
<keyword evidence="2" id="KW-1185">Reference proteome</keyword>
<reference evidence="2" key="1">
    <citation type="submission" date="2010-04" db="EMBL/GenBank/DDBJ databases">
        <title>Complete genome sequence of Nitrosococcus halophilus Nc4, a salt-adapted, aerobic obligate ammonia-oxidizing sulfur purple bacterium.</title>
        <authorList>
            <consortium name="US DOE Joint Genome Institute"/>
            <person name="Campbell M.A."/>
            <person name="Malfatti S.A."/>
            <person name="Chain P.S.G."/>
            <person name="Heidelberg J.F."/>
            <person name="Ward B.B."/>
            <person name="Klotz M.G."/>
        </authorList>
    </citation>
    <scope>NUCLEOTIDE SEQUENCE [LARGE SCALE GENOMIC DNA]</scope>
    <source>
        <strain evidence="2">Nc4</strain>
    </source>
</reference>
<organism evidence="1 2">
    <name type="scientific">Nitrosococcus halophilus (strain Nc4)</name>
    <dbReference type="NCBI Taxonomy" id="472759"/>
    <lineage>
        <taxon>Bacteria</taxon>
        <taxon>Pseudomonadati</taxon>
        <taxon>Pseudomonadota</taxon>
        <taxon>Gammaproteobacteria</taxon>
        <taxon>Chromatiales</taxon>
        <taxon>Chromatiaceae</taxon>
        <taxon>Nitrosococcus</taxon>
    </lineage>
</organism>
<dbReference type="AlphaFoldDB" id="D5BWW5"/>
<dbReference type="Proteomes" id="UP000001844">
    <property type="component" value="Chromosome"/>
</dbReference>
<evidence type="ECO:0000313" key="2">
    <source>
        <dbReference type="Proteomes" id="UP000001844"/>
    </source>
</evidence>
<protein>
    <submittedName>
        <fullName evidence="1">Uncharacterized protein</fullName>
    </submittedName>
</protein>
<name>D5BWW5_NITHN</name>
<dbReference type="STRING" id="472759.Nhal_0666"/>
<gene>
    <name evidence="1" type="ordered locus">Nhal_0666</name>
</gene>
<dbReference type="HOGENOM" id="CLU_2423939_0_0_6"/>
<dbReference type="KEGG" id="nhl:Nhal_0666"/>
<sequence>MCASSFKQHATVFPLPFGFLETILRVQAPAFVRGDLSRLLMFSKKSLEQQSYLETQKQLLDLSSSLAFLRAETWNSGGDYCVFTLAVVVVP</sequence>